<evidence type="ECO:0000256" key="1">
    <source>
        <dbReference type="ARBA" id="ARBA00023268"/>
    </source>
</evidence>
<dbReference type="InterPro" id="IPR043128">
    <property type="entry name" value="Rev_trsase/Diguanyl_cyclase"/>
</dbReference>
<keyword evidence="1" id="KW-0511">Multifunctional enzyme</keyword>
<dbReference type="GeneID" id="25334732"/>
<sequence length="212" mass="23587">MVMNYKEVNALTIAPDFPLTPISTILEMLGGATYFSSPDLESGYHKIRMAREDQWKTSFRPVIGLFEYKVIPVGLKGAPAKFQANSQLLSTTATRPRDYAAVARPLVDLTRKGVPFRWTEAHTQAVRQLRQKLIDYTTLQIPDTVKPLSLFTDASGFALGAVLEQEGRPIGFLSQTMSPAHMKCYIYNHGFLALVTALDKWAHLLRASKGTA</sequence>
<evidence type="ECO:0000259" key="3">
    <source>
        <dbReference type="Pfam" id="PF17919"/>
    </source>
</evidence>
<proteinExistence type="predicted"/>
<protein>
    <submittedName>
        <fullName evidence="4">Uncharacterized protein</fullName>
    </submittedName>
</protein>
<dbReference type="EMBL" id="HG721904">
    <property type="protein sequence ID" value="CDJ60674.1"/>
    <property type="molecule type" value="Genomic_DNA"/>
</dbReference>
<evidence type="ECO:0000313" key="4">
    <source>
        <dbReference type="EMBL" id="CDJ60674.1"/>
    </source>
</evidence>
<dbReference type="PANTHER" id="PTHR37984">
    <property type="entry name" value="PROTEIN CBG26694"/>
    <property type="match status" value="1"/>
</dbReference>
<dbReference type="InterPro" id="IPR000477">
    <property type="entry name" value="RT_dom"/>
</dbReference>
<dbReference type="AlphaFoldDB" id="U6ME07"/>
<dbReference type="OMA" id="TAFCTHE"/>
<dbReference type="OrthoDB" id="2013610at2759"/>
<accession>U6ME07</accession>
<name>U6ME07_EIMMA</name>
<reference evidence="4" key="1">
    <citation type="submission" date="2013-10" db="EMBL/GenBank/DDBJ databases">
        <title>Genomic analysis of the causative agents of coccidiosis in chickens.</title>
        <authorList>
            <person name="Reid A.J."/>
            <person name="Blake D."/>
            <person name="Billington K."/>
            <person name="Browne H."/>
            <person name="Dunn M."/>
            <person name="Hung S."/>
            <person name="Kawahara F."/>
            <person name="Miranda-Saavedra D."/>
            <person name="Mourier T."/>
            <person name="Nagra H."/>
            <person name="Otto T.D."/>
            <person name="Rawlings N."/>
            <person name="Sanchez A."/>
            <person name="Sanders M."/>
            <person name="Subramaniam C."/>
            <person name="Tay Y."/>
            <person name="Dear P."/>
            <person name="Doerig C."/>
            <person name="Gruber A."/>
            <person name="Parkinson J."/>
            <person name="Shirley M."/>
            <person name="Wan K.L."/>
            <person name="Berriman M."/>
            <person name="Tomley F."/>
            <person name="Pain A."/>
        </authorList>
    </citation>
    <scope>NUCLEOTIDE SEQUENCE [LARGE SCALE GENOMIC DNA]</scope>
    <source>
        <strain evidence="4">Weybridge</strain>
    </source>
</reference>
<dbReference type="Gene3D" id="3.30.70.270">
    <property type="match status" value="1"/>
</dbReference>
<feature type="domain" description="Reverse transcriptase/retrotransposon-derived protein RNase H-like" evidence="3">
    <location>
        <begin position="118"/>
        <end position="208"/>
    </location>
</feature>
<dbReference type="SUPFAM" id="SSF56672">
    <property type="entry name" value="DNA/RNA polymerases"/>
    <property type="match status" value="1"/>
</dbReference>
<dbReference type="InterPro" id="IPR050951">
    <property type="entry name" value="Retrovirus_Pol_polyprotein"/>
</dbReference>
<gene>
    <name evidence="4" type="ORF">EMWEY_00007460</name>
</gene>
<dbReference type="GO" id="GO:0003824">
    <property type="term" value="F:catalytic activity"/>
    <property type="evidence" value="ECO:0007669"/>
    <property type="project" value="UniProtKB-KW"/>
</dbReference>
<evidence type="ECO:0000313" key="5">
    <source>
        <dbReference type="Proteomes" id="UP000030763"/>
    </source>
</evidence>
<dbReference type="InterPro" id="IPR041577">
    <property type="entry name" value="RT_RNaseH_2"/>
</dbReference>
<feature type="domain" description="Reverse transcriptase" evidence="2">
    <location>
        <begin position="3"/>
        <end position="83"/>
    </location>
</feature>
<dbReference type="InterPro" id="IPR043502">
    <property type="entry name" value="DNA/RNA_pol_sf"/>
</dbReference>
<dbReference type="Pfam" id="PF00078">
    <property type="entry name" value="RVT_1"/>
    <property type="match status" value="1"/>
</dbReference>
<dbReference type="Gene3D" id="3.10.10.10">
    <property type="entry name" value="HIV Type 1 Reverse Transcriptase, subunit A, domain 1"/>
    <property type="match status" value="1"/>
</dbReference>
<dbReference type="PANTHER" id="PTHR37984:SF5">
    <property type="entry name" value="PROTEIN NYNRIN-LIKE"/>
    <property type="match status" value="1"/>
</dbReference>
<evidence type="ECO:0000259" key="2">
    <source>
        <dbReference type="Pfam" id="PF00078"/>
    </source>
</evidence>
<dbReference type="Proteomes" id="UP000030763">
    <property type="component" value="Unassembled WGS sequence"/>
</dbReference>
<dbReference type="CDD" id="cd01647">
    <property type="entry name" value="RT_LTR"/>
    <property type="match status" value="1"/>
</dbReference>
<dbReference type="VEuPathDB" id="ToxoDB:EMWEY_00007460"/>
<keyword evidence="5" id="KW-1185">Reference proteome</keyword>
<reference evidence="4" key="2">
    <citation type="submission" date="2013-10" db="EMBL/GenBank/DDBJ databases">
        <authorList>
            <person name="Aslett M."/>
        </authorList>
    </citation>
    <scope>NUCLEOTIDE SEQUENCE [LARGE SCALE GENOMIC DNA]</scope>
    <source>
        <strain evidence="4">Weybridge</strain>
    </source>
</reference>
<dbReference type="Pfam" id="PF17919">
    <property type="entry name" value="RT_RNaseH_2"/>
    <property type="match status" value="1"/>
</dbReference>
<organism evidence="4 5">
    <name type="scientific">Eimeria maxima</name>
    <name type="common">Coccidian parasite</name>
    <dbReference type="NCBI Taxonomy" id="5804"/>
    <lineage>
        <taxon>Eukaryota</taxon>
        <taxon>Sar</taxon>
        <taxon>Alveolata</taxon>
        <taxon>Apicomplexa</taxon>
        <taxon>Conoidasida</taxon>
        <taxon>Coccidia</taxon>
        <taxon>Eucoccidiorida</taxon>
        <taxon>Eimeriorina</taxon>
        <taxon>Eimeriidae</taxon>
        <taxon>Eimeria</taxon>
    </lineage>
</organism>
<dbReference type="RefSeq" id="XP_013337324.1">
    <property type="nucleotide sequence ID" value="XM_013481870.1"/>
</dbReference>